<dbReference type="KEGG" id="gvi:gsr3889"/>
<keyword evidence="3" id="KW-1185">Reference proteome</keyword>
<gene>
    <name evidence="2" type="ordered locus">gsr3889</name>
</gene>
<dbReference type="EnsemblBacteria" id="BAC91830">
    <property type="protein sequence ID" value="BAC91830"/>
    <property type="gene ID" value="BAC91830"/>
</dbReference>
<dbReference type="AlphaFoldDB" id="Q7NEJ0"/>
<evidence type="ECO:0000313" key="2">
    <source>
        <dbReference type="EMBL" id="BAC91830.1"/>
    </source>
</evidence>
<sequence length="75" mass="8267">MNAPIHFAETDSGPRGPKRFQLTEPKIPRGTRVTLASDPTRRGEVRVAAADGMLLTLWADYTCSIHHPSELEAQP</sequence>
<evidence type="ECO:0000313" key="3">
    <source>
        <dbReference type="Proteomes" id="UP000000557"/>
    </source>
</evidence>
<protein>
    <submittedName>
        <fullName evidence="2">Gsr3889 protein</fullName>
    </submittedName>
</protein>
<dbReference type="Proteomes" id="UP000000557">
    <property type="component" value="Chromosome"/>
</dbReference>
<evidence type="ECO:0000256" key="1">
    <source>
        <dbReference type="SAM" id="MobiDB-lite"/>
    </source>
</evidence>
<proteinExistence type="predicted"/>
<dbReference type="EMBL" id="BA000045">
    <property type="protein sequence ID" value="BAC91830.1"/>
    <property type="molecule type" value="Genomic_DNA"/>
</dbReference>
<feature type="region of interest" description="Disordered" evidence="1">
    <location>
        <begin position="1"/>
        <end position="23"/>
    </location>
</feature>
<accession>Q7NEJ0</accession>
<reference evidence="2 3" key="2">
    <citation type="journal article" date="2003" name="DNA Res.">
        <title>Complete genome structure of Gloeobacter violaceus PCC 7421, a cyanobacterium that lacks thylakoids (supplement).</title>
        <authorList>
            <person name="Nakamura Y."/>
            <person name="Kaneko T."/>
            <person name="Sato S."/>
            <person name="Mimuro M."/>
            <person name="Miyashita H."/>
            <person name="Tsuchiya T."/>
            <person name="Sasamoto S."/>
            <person name="Watanabe A."/>
            <person name="Kawashima K."/>
            <person name="Kishida Y."/>
            <person name="Kiyokawa C."/>
            <person name="Kohara M."/>
            <person name="Matsumoto M."/>
            <person name="Matsuno A."/>
            <person name="Nakazaki N."/>
            <person name="Shimpo S."/>
            <person name="Takeuchi C."/>
            <person name="Yamada M."/>
            <person name="Tabata S."/>
        </authorList>
    </citation>
    <scope>NUCLEOTIDE SEQUENCE [LARGE SCALE GENOMIC DNA]</scope>
    <source>
        <strain evidence="3">ATCC 29082 / PCC 7421</strain>
    </source>
</reference>
<name>Q7NEJ0_GLOVI</name>
<organism evidence="2 3">
    <name type="scientific">Gloeobacter violaceus (strain ATCC 29082 / PCC 7421)</name>
    <dbReference type="NCBI Taxonomy" id="251221"/>
    <lineage>
        <taxon>Bacteria</taxon>
        <taxon>Bacillati</taxon>
        <taxon>Cyanobacteriota</taxon>
        <taxon>Cyanophyceae</taxon>
        <taxon>Gloeobacterales</taxon>
        <taxon>Gloeobacteraceae</taxon>
        <taxon>Gloeobacter</taxon>
    </lineage>
</organism>
<dbReference type="HOGENOM" id="CLU_2665939_0_0_3"/>
<reference evidence="2 3" key="1">
    <citation type="journal article" date="2003" name="DNA Res.">
        <title>Complete genome structure of Gloeobacter violaceus PCC 7421, a cyanobacterium that lacks thylakoids.</title>
        <authorList>
            <person name="Nakamura Y."/>
            <person name="Kaneko T."/>
            <person name="Sato S."/>
            <person name="Mimuro M."/>
            <person name="Miyashita H."/>
            <person name="Tsuchiya T."/>
            <person name="Sasamoto S."/>
            <person name="Watanabe A."/>
            <person name="Kawashima K."/>
            <person name="Kishida Y."/>
            <person name="Kiyokawa C."/>
            <person name="Kohara M."/>
            <person name="Matsumoto M."/>
            <person name="Matsuno A."/>
            <person name="Nakazaki N."/>
            <person name="Shimpo S."/>
            <person name="Takeuchi C."/>
            <person name="Yamada M."/>
            <person name="Tabata S."/>
        </authorList>
    </citation>
    <scope>NUCLEOTIDE SEQUENCE [LARGE SCALE GENOMIC DNA]</scope>
    <source>
        <strain evidence="3">ATCC 29082 / PCC 7421</strain>
    </source>
</reference>
<dbReference type="RefSeq" id="WP_011143877.1">
    <property type="nucleotide sequence ID" value="NC_005125.1"/>
</dbReference>
<dbReference type="InParanoid" id="Q7NEJ0"/>